<evidence type="ECO:0000256" key="4">
    <source>
        <dbReference type="RuleBase" id="RU004005"/>
    </source>
</evidence>
<gene>
    <name evidence="6" type="ORF">EYC84_001242</name>
</gene>
<dbReference type="AlphaFoldDB" id="A0A5M9JRS3"/>
<dbReference type="PANTHER" id="PTHR13501">
    <property type="entry name" value="CHLOROPLAST 50S RIBOSOMAL PROTEIN L22-RELATED"/>
    <property type="match status" value="1"/>
</dbReference>
<keyword evidence="2 4" id="KW-0689">Ribosomal protein</keyword>
<dbReference type="EMBL" id="VICG01000008">
    <property type="protein sequence ID" value="KAA8569635.1"/>
    <property type="molecule type" value="Genomic_DNA"/>
</dbReference>
<dbReference type="GO" id="GO:0003735">
    <property type="term" value="F:structural constituent of ribosome"/>
    <property type="evidence" value="ECO:0007669"/>
    <property type="project" value="InterPro"/>
</dbReference>
<evidence type="ECO:0000313" key="6">
    <source>
        <dbReference type="EMBL" id="KAA8569635.1"/>
    </source>
</evidence>
<accession>A0A5M9JRS3</accession>
<dbReference type="FunFam" id="3.90.470.10:FF:000017">
    <property type="entry name" value="54S ribosomal protein L22, mitochondrial"/>
    <property type="match status" value="1"/>
</dbReference>
<evidence type="ECO:0000256" key="1">
    <source>
        <dbReference type="ARBA" id="ARBA00009451"/>
    </source>
</evidence>
<protein>
    <recommendedName>
        <fullName evidence="8">Mitochondrial large ribosomal subunit</fullName>
    </recommendedName>
</protein>
<dbReference type="GO" id="GO:0006412">
    <property type="term" value="P:translation"/>
    <property type="evidence" value="ECO:0007669"/>
    <property type="project" value="InterPro"/>
</dbReference>
<evidence type="ECO:0008006" key="8">
    <source>
        <dbReference type="Google" id="ProtNLM"/>
    </source>
</evidence>
<keyword evidence="7" id="KW-1185">Reference proteome</keyword>
<organism evidence="6 7">
    <name type="scientific">Monilinia fructicola</name>
    <name type="common">Brown rot fungus</name>
    <name type="synonym">Ciboria fructicola</name>
    <dbReference type="NCBI Taxonomy" id="38448"/>
    <lineage>
        <taxon>Eukaryota</taxon>
        <taxon>Fungi</taxon>
        <taxon>Dikarya</taxon>
        <taxon>Ascomycota</taxon>
        <taxon>Pezizomycotina</taxon>
        <taxon>Leotiomycetes</taxon>
        <taxon>Helotiales</taxon>
        <taxon>Sclerotiniaceae</taxon>
        <taxon>Monilinia</taxon>
    </lineage>
</organism>
<dbReference type="SUPFAM" id="SSF54843">
    <property type="entry name" value="Ribosomal protein L22"/>
    <property type="match status" value="1"/>
</dbReference>
<name>A0A5M9JRS3_MONFR</name>
<dbReference type="CDD" id="cd00336">
    <property type="entry name" value="Ribosomal_L22"/>
    <property type="match status" value="1"/>
</dbReference>
<feature type="region of interest" description="Disordered" evidence="5">
    <location>
        <begin position="53"/>
        <end position="106"/>
    </location>
</feature>
<feature type="compositionally biased region" description="Basic and acidic residues" evidence="5">
    <location>
        <begin position="66"/>
        <end position="83"/>
    </location>
</feature>
<evidence type="ECO:0000256" key="3">
    <source>
        <dbReference type="ARBA" id="ARBA00023274"/>
    </source>
</evidence>
<sequence>MSLNLPSRRLLRSAAPFTTSHPPIAFLVPIYTNQRRSLWDDFSKRLESARRLFSPNKAPKNPLTEEYLKKKSDAQRQQAERGDLSQSSIFENESSRRHRQNEESKVVPRNPEIMARALDPNPNNTLRWKQKMVIQEVRRRGRLTKEQSLKRTERVLLSKSHDFKTSVKKLVPLAKQIAGKTVEDAIIQMRFSKKKVAKDVKEHLEHAKNEAILKRGMGLGKLGRKSTENFKTRYIVTKDGKRVKVEDPTTLYIDEAWCGKGDWTRSYDFRARGNVNIMKNRTTSISVVLKEEKTRIRLHEEREEKLKNKKVWVQLPNRPITAQRQYYSCSSAREQLFFFVSWTYDSTSSLSLAVPSSPTFPSIPQPGRFIETVTQHTSQKSYSVILEC</sequence>
<dbReference type="Proteomes" id="UP000322873">
    <property type="component" value="Unassembled WGS sequence"/>
</dbReference>
<reference evidence="6 7" key="1">
    <citation type="submission" date="2019-06" db="EMBL/GenBank/DDBJ databases">
        <title>Genome Sequence of the Brown Rot Fungal Pathogen Monilinia fructicola.</title>
        <authorList>
            <person name="De Miccolis Angelini R.M."/>
            <person name="Landi L."/>
            <person name="Abate D."/>
            <person name="Pollastro S."/>
            <person name="Romanazzi G."/>
            <person name="Faretra F."/>
        </authorList>
    </citation>
    <scope>NUCLEOTIDE SEQUENCE [LARGE SCALE GENOMIC DNA]</scope>
    <source>
        <strain evidence="6 7">Mfrc123</strain>
    </source>
</reference>
<evidence type="ECO:0000256" key="2">
    <source>
        <dbReference type="ARBA" id="ARBA00022980"/>
    </source>
</evidence>
<proteinExistence type="inferred from homology"/>
<comment type="similarity">
    <text evidence="1 4">Belongs to the universal ribosomal protein uL22 family.</text>
</comment>
<dbReference type="VEuPathDB" id="FungiDB:MFRU_004g03660"/>
<evidence type="ECO:0000256" key="5">
    <source>
        <dbReference type="SAM" id="MobiDB-lite"/>
    </source>
</evidence>
<dbReference type="InterPro" id="IPR001063">
    <property type="entry name" value="Ribosomal_uL22"/>
</dbReference>
<dbReference type="Gene3D" id="3.90.470.10">
    <property type="entry name" value="Ribosomal protein L22/L17"/>
    <property type="match status" value="1"/>
</dbReference>
<dbReference type="Pfam" id="PF00237">
    <property type="entry name" value="Ribosomal_L22"/>
    <property type="match status" value="1"/>
</dbReference>
<dbReference type="GO" id="GO:0015934">
    <property type="term" value="C:large ribosomal subunit"/>
    <property type="evidence" value="ECO:0007669"/>
    <property type="project" value="InterPro"/>
</dbReference>
<dbReference type="InterPro" id="IPR047867">
    <property type="entry name" value="Ribosomal_uL22_bac/org-type"/>
</dbReference>
<keyword evidence="3 4" id="KW-0687">Ribonucleoprotein</keyword>
<dbReference type="InterPro" id="IPR036394">
    <property type="entry name" value="Ribosomal_uL22_sf"/>
</dbReference>
<dbReference type="PANTHER" id="PTHR13501:SF10">
    <property type="entry name" value="LARGE RIBOSOMAL SUBUNIT PROTEIN UL22M"/>
    <property type="match status" value="1"/>
</dbReference>
<comment type="caution">
    <text evidence="6">The sequence shown here is derived from an EMBL/GenBank/DDBJ whole genome shotgun (WGS) entry which is preliminary data.</text>
</comment>
<evidence type="ECO:0000313" key="7">
    <source>
        <dbReference type="Proteomes" id="UP000322873"/>
    </source>
</evidence>